<dbReference type="RefSeq" id="WP_200273887.1">
    <property type="nucleotide sequence ID" value="NZ_JAENHN010000066.1"/>
</dbReference>
<gene>
    <name evidence="1" type="ORF">JHL18_23530</name>
</gene>
<proteinExistence type="predicted"/>
<dbReference type="Proteomes" id="UP000596739">
    <property type="component" value="Unassembled WGS sequence"/>
</dbReference>
<comment type="caution">
    <text evidence="1">The sequence shown here is derived from an EMBL/GenBank/DDBJ whole genome shotgun (WGS) entry which is preliminary data.</text>
</comment>
<organism evidence="1 2">
    <name type="scientific">Clostridium yunnanense</name>
    <dbReference type="NCBI Taxonomy" id="2800325"/>
    <lineage>
        <taxon>Bacteria</taxon>
        <taxon>Bacillati</taxon>
        <taxon>Bacillota</taxon>
        <taxon>Clostridia</taxon>
        <taxon>Eubacteriales</taxon>
        <taxon>Clostridiaceae</taxon>
        <taxon>Clostridium</taxon>
    </lineage>
</organism>
<sequence>MKKIKLILIGFILISISLGIFAYVKQKNSNDAQIRLADSKFRDSLSLASTGFAIDYDKIDDESKVQYYI</sequence>
<reference evidence="2" key="1">
    <citation type="submission" date="2021-01" db="EMBL/GenBank/DDBJ databases">
        <title>Genome public.</title>
        <authorList>
            <person name="Liu C."/>
            <person name="Sun Q."/>
        </authorList>
    </citation>
    <scope>NUCLEOTIDE SEQUENCE [LARGE SCALE GENOMIC DNA]</scope>
    <source>
        <strain evidence="2">YIM B02505</strain>
    </source>
</reference>
<keyword evidence="2" id="KW-1185">Reference proteome</keyword>
<dbReference type="EMBL" id="JAENHN010000066">
    <property type="protein sequence ID" value="MBK1813593.1"/>
    <property type="molecule type" value="Genomic_DNA"/>
</dbReference>
<evidence type="ECO:0000313" key="1">
    <source>
        <dbReference type="EMBL" id="MBK1813593.1"/>
    </source>
</evidence>
<evidence type="ECO:0000313" key="2">
    <source>
        <dbReference type="Proteomes" id="UP000596739"/>
    </source>
</evidence>
<protein>
    <submittedName>
        <fullName evidence="1">Uncharacterized protein</fullName>
    </submittedName>
</protein>
<name>A0ABS1EW27_9CLOT</name>
<accession>A0ABS1EW27</accession>